<sequence>MSRWITNQNDPFDDLIGVVFGFRELQFKKPMKQRTLFFFCQHFLIPPFFNQFLHKSIGPFRQFGQTLLISVKSNPFQNRHEIDPLRSSSMARNLLHKLSELPRLRLIRNLLAVIPFSGHDPHHGVETQFRKHRFQLHLSERFRMEFDQQSPDFILPNAERRVQARRGEDLHSGEATEVPPVVAVRGGGHGGAVVAEVLADE</sequence>
<name>A0ABP0Y7R2_9ROSI</name>
<keyword evidence="2" id="KW-1185">Reference proteome</keyword>
<gene>
    <name evidence="1" type="ORF">CITCOLO1_LOCUS7412</name>
</gene>
<dbReference type="EMBL" id="OZ021736">
    <property type="protein sequence ID" value="CAK9315611.1"/>
    <property type="molecule type" value="Genomic_DNA"/>
</dbReference>
<dbReference type="Proteomes" id="UP001642487">
    <property type="component" value="Chromosome 2"/>
</dbReference>
<evidence type="ECO:0000313" key="2">
    <source>
        <dbReference type="Proteomes" id="UP001642487"/>
    </source>
</evidence>
<protein>
    <submittedName>
        <fullName evidence="1">Uncharacterized protein</fullName>
    </submittedName>
</protein>
<reference evidence="1 2" key="1">
    <citation type="submission" date="2024-03" db="EMBL/GenBank/DDBJ databases">
        <authorList>
            <person name="Gkanogiannis A."/>
            <person name="Becerra Lopez-Lavalle L."/>
        </authorList>
    </citation>
    <scope>NUCLEOTIDE SEQUENCE [LARGE SCALE GENOMIC DNA]</scope>
</reference>
<organism evidence="1 2">
    <name type="scientific">Citrullus colocynthis</name>
    <name type="common">colocynth</name>
    <dbReference type="NCBI Taxonomy" id="252529"/>
    <lineage>
        <taxon>Eukaryota</taxon>
        <taxon>Viridiplantae</taxon>
        <taxon>Streptophyta</taxon>
        <taxon>Embryophyta</taxon>
        <taxon>Tracheophyta</taxon>
        <taxon>Spermatophyta</taxon>
        <taxon>Magnoliopsida</taxon>
        <taxon>eudicotyledons</taxon>
        <taxon>Gunneridae</taxon>
        <taxon>Pentapetalae</taxon>
        <taxon>rosids</taxon>
        <taxon>fabids</taxon>
        <taxon>Cucurbitales</taxon>
        <taxon>Cucurbitaceae</taxon>
        <taxon>Benincaseae</taxon>
        <taxon>Citrullus</taxon>
    </lineage>
</organism>
<accession>A0ABP0Y7R2</accession>
<evidence type="ECO:0000313" key="1">
    <source>
        <dbReference type="EMBL" id="CAK9315611.1"/>
    </source>
</evidence>
<proteinExistence type="predicted"/>